<reference evidence="1" key="1">
    <citation type="journal article" date="2015" name="Nature">
        <title>Complex archaea that bridge the gap between prokaryotes and eukaryotes.</title>
        <authorList>
            <person name="Spang A."/>
            <person name="Saw J.H."/>
            <person name="Jorgensen S.L."/>
            <person name="Zaremba-Niedzwiedzka K."/>
            <person name="Martijn J."/>
            <person name="Lind A.E."/>
            <person name="van Eijk R."/>
            <person name="Schleper C."/>
            <person name="Guy L."/>
            <person name="Ettema T.J."/>
        </authorList>
    </citation>
    <scope>NUCLEOTIDE SEQUENCE</scope>
</reference>
<dbReference type="EMBL" id="LAZR01034903">
    <property type="protein sequence ID" value="KKL28974.1"/>
    <property type="molecule type" value="Genomic_DNA"/>
</dbReference>
<protein>
    <submittedName>
        <fullName evidence="1">Uncharacterized protein</fullName>
    </submittedName>
</protein>
<organism evidence="1">
    <name type="scientific">marine sediment metagenome</name>
    <dbReference type="NCBI Taxonomy" id="412755"/>
    <lineage>
        <taxon>unclassified sequences</taxon>
        <taxon>metagenomes</taxon>
        <taxon>ecological metagenomes</taxon>
    </lineage>
</organism>
<accession>A0A0F9C3Z7</accession>
<name>A0A0F9C3Z7_9ZZZZ</name>
<gene>
    <name evidence="1" type="ORF">LCGC14_2369750</name>
</gene>
<proteinExistence type="predicted"/>
<evidence type="ECO:0000313" key="1">
    <source>
        <dbReference type="EMBL" id="KKL28974.1"/>
    </source>
</evidence>
<dbReference type="AlphaFoldDB" id="A0A0F9C3Z7"/>
<comment type="caution">
    <text evidence="1">The sequence shown here is derived from an EMBL/GenBank/DDBJ whole genome shotgun (WGS) entry which is preliminary data.</text>
</comment>
<sequence length="58" mass="6465">MTIKAIMGDKQEVIILGFVTDGDACAIIVDEDNVIRPVSLTYTNDEPVFKLKEITDEH</sequence>